<evidence type="ECO:0000313" key="9">
    <source>
        <dbReference type="Proteomes" id="UP000238762"/>
    </source>
</evidence>
<organism evidence="8 9">
    <name type="scientific">Merismopedia glauca CCAP 1448/3</name>
    <dbReference type="NCBI Taxonomy" id="1296344"/>
    <lineage>
        <taxon>Bacteria</taxon>
        <taxon>Bacillati</taxon>
        <taxon>Cyanobacteriota</taxon>
        <taxon>Cyanophyceae</taxon>
        <taxon>Synechococcales</taxon>
        <taxon>Merismopediaceae</taxon>
        <taxon>Merismopedia</taxon>
    </lineage>
</organism>
<dbReference type="GO" id="GO:0017004">
    <property type="term" value="P:cytochrome complex assembly"/>
    <property type="evidence" value="ECO:0007669"/>
    <property type="project" value="UniProtKB-KW"/>
</dbReference>
<dbReference type="InterPro" id="IPR023494">
    <property type="entry name" value="Cyt_c_bgen_Ccs1/CcsB/ResB"/>
</dbReference>
<accession>A0A2T1BYS6</accession>
<reference evidence="8 9" key="2">
    <citation type="submission" date="2018-03" db="EMBL/GenBank/DDBJ databases">
        <title>The ancient ancestry and fast evolution of plastids.</title>
        <authorList>
            <person name="Moore K.R."/>
            <person name="Magnabosco C."/>
            <person name="Momper L."/>
            <person name="Gold D.A."/>
            <person name="Bosak T."/>
            <person name="Fournier G.P."/>
        </authorList>
    </citation>
    <scope>NUCLEOTIDE SEQUENCE [LARGE SCALE GENOMIC DNA]</scope>
    <source>
        <strain evidence="8 9">CCAP 1448/3</strain>
    </source>
</reference>
<proteinExistence type="inferred from homology"/>
<protein>
    <submittedName>
        <fullName evidence="8">Cytochrome C biogenesis protein CcsB</fullName>
    </submittedName>
</protein>
<dbReference type="Pfam" id="PF05140">
    <property type="entry name" value="ResB"/>
    <property type="match status" value="2"/>
</dbReference>
<evidence type="ECO:0000256" key="5">
    <source>
        <dbReference type="ARBA" id="ARBA00023136"/>
    </source>
</evidence>
<dbReference type="RefSeq" id="WP_106290509.1">
    <property type="nucleotide sequence ID" value="NZ_CAWNTC010000157.1"/>
</dbReference>
<dbReference type="GO" id="GO:0016020">
    <property type="term" value="C:membrane"/>
    <property type="evidence" value="ECO:0007669"/>
    <property type="project" value="UniProtKB-SubCell"/>
</dbReference>
<dbReference type="EMBL" id="PVWJ01000124">
    <property type="protein sequence ID" value="PSB01190.1"/>
    <property type="molecule type" value="Genomic_DNA"/>
</dbReference>
<keyword evidence="4 6" id="KW-1133">Transmembrane helix</keyword>
<name>A0A2T1BYS6_9CYAN</name>
<comment type="caution">
    <text evidence="8">The sequence shown here is derived from an EMBL/GenBank/DDBJ whole genome shotgun (WGS) entry which is preliminary data.</text>
</comment>
<keyword evidence="2 6" id="KW-0812">Transmembrane</keyword>
<reference evidence="8 9" key="1">
    <citation type="submission" date="2018-02" db="EMBL/GenBank/DDBJ databases">
        <authorList>
            <person name="Cohen D.B."/>
            <person name="Kent A.D."/>
        </authorList>
    </citation>
    <scope>NUCLEOTIDE SEQUENCE [LARGE SCALE GENOMIC DNA]</scope>
    <source>
        <strain evidence="8 9">CCAP 1448/3</strain>
    </source>
</reference>
<keyword evidence="9" id="KW-1185">Reference proteome</keyword>
<dbReference type="PANTHER" id="PTHR31566">
    <property type="entry name" value="CYTOCHROME C BIOGENESIS PROTEIN CCS1, CHLOROPLASTIC"/>
    <property type="match status" value="1"/>
</dbReference>
<feature type="transmembrane region" description="Helical" evidence="6">
    <location>
        <begin position="146"/>
        <end position="169"/>
    </location>
</feature>
<evidence type="ECO:0000256" key="3">
    <source>
        <dbReference type="ARBA" id="ARBA00022748"/>
    </source>
</evidence>
<feature type="domain" description="ResB-like" evidence="7">
    <location>
        <begin position="329"/>
        <end position="407"/>
    </location>
</feature>
<dbReference type="Proteomes" id="UP000238762">
    <property type="component" value="Unassembled WGS sequence"/>
</dbReference>
<feature type="non-terminal residue" evidence="8">
    <location>
        <position position="1"/>
    </location>
</feature>
<keyword evidence="5 6" id="KW-0472">Membrane</keyword>
<feature type="domain" description="ResB-like" evidence="7">
    <location>
        <begin position="1"/>
        <end position="270"/>
    </location>
</feature>
<dbReference type="HAMAP" id="MF_01392">
    <property type="entry name" value="CytC_Ccs1"/>
    <property type="match status" value="1"/>
</dbReference>
<feature type="transmembrane region" description="Helical" evidence="6">
    <location>
        <begin position="57"/>
        <end position="76"/>
    </location>
</feature>
<evidence type="ECO:0000313" key="8">
    <source>
        <dbReference type="EMBL" id="PSB01190.1"/>
    </source>
</evidence>
<sequence length="418" mass="46448">AIVLLLVIAVASISGTVIEQGQALPFYQANYPENPALFGFLTWKVLLSLGLDHVYRTWWFLGLLIVFGSSLTACTFTRQFPALSAAQKWKFYEQPRQFEKLALSTEIEDASTDSLLPLLEKQHYQVFTEGNKVYARKGIVGRIGPIIVHASMLMILAGSIWGSLTGLVAQELVPSGATFKIKNIIDGGPLAKNTIFDDWSVKVNRFWINYTPNGQIDQFYSDLSILGKEGEEVDRQTIYVNKPLKYHGVTLYQTDWGIAGVKFKINNSPILQLPMAPIKVANNARLWGTWMPIKPDLSEGVSLLAKDLQGTLLIYDNEGKLVSTVRSGMMIPINGMNLTITEVIGSTGLQIKSDPGIPLVYLGFGLLMIGVMMSYVSHSQIWVLETEGNLYIGGKTNRAQVTFERELLTILEQIEPKK</sequence>
<evidence type="ECO:0000259" key="7">
    <source>
        <dbReference type="Pfam" id="PF05140"/>
    </source>
</evidence>
<evidence type="ECO:0000256" key="6">
    <source>
        <dbReference type="SAM" id="Phobius"/>
    </source>
</evidence>
<dbReference type="AlphaFoldDB" id="A0A2T1BYS6"/>
<dbReference type="InterPro" id="IPR007816">
    <property type="entry name" value="ResB-like_domain"/>
</dbReference>
<evidence type="ECO:0000256" key="4">
    <source>
        <dbReference type="ARBA" id="ARBA00022989"/>
    </source>
</evidence>
<gene>
    <name evidence="8" type="ORF">C7B64_19560</name>
</gene>
<dbReference type="PANTHER" id="PTHR31566:SF0">
    <property type="entry name" value="CYTOCHROME C BIOGENESIS PROTEIN CCS1, CHLOROPLASTIC"/>
    <property type="match status" value="1"/>
</dbReference>
<evidence type="ECO:0000256" key="1">
    <source>
        <dbReference type="ARBA" id="ARBA00004141"/>
    </source>
</evidence>
<comment type="subcellular location">
    <subcellularLocation>
        <location evidence="1">Membrane</location>
        <topology evidence="1">Multi-pass membrane protein</topology>
    </subcellularLocation>
</comment>
<evidence type="ECO:0000256" key="2">
    <source>
        <dbReference type="ARBA" id="ARBA00022692"/>
    </source>
</evidence>
<dbReference type="OrthoDB" id="9770923at2"/>
<keyword evidence="3" id="KW-0201">Cytochrome c-type biogenesis</keyword>